<dbReference type="PROSITE" id="PS51674">
    <property type="entry name" value="4FE4S_WBL"/>
    <property type="match status" value="1"/>
</dbReference>
<comment type="similarity">
    <text evidence="3">Belongs to the WhiB family.</text>
</comment>
<comment type="cofactor">
    <cofactor evidence="1">
        <name>[4Fe-4S] cluster</name>
        <dbReference type="ChEBI" id="CHEBI:49883"/>
    </cofactor>
</comment>
<keyword evidence="4" id="KW-0004">4Fe-4S</keyword>
<evidence type="ECO:0000256" key="2">
    <source>
        <dbReference type="ARBA" id="ARBA00004496"/>
    </source>
</evidence>
<dbReference type="GO" id="GO:0045892">
    <property type="term" value="P:negative regulation of DNA-templated transcription"/>
    <property type="evidence" value="ECO:0007669"/>
    <property type="project" value="TreeGrafter"/>
</dbReference>
<comment type="subcellular location">
    <subcellularLocation>
        <location evidence="2">Cytoplasm</location>
    </subcellularLocation>
</comment>
<evidence type="ECO:0000256" key="10">
    <source>
        <dbReference type="ARBA" id="ARBA00023157"/>
    </source>
</evidence>
<evidence type="ECO:0000313" key="13">
    <source>
        <dbReference type="EMBL" id="NEC17912.1"/>
    </source>
</evidence>
<evidence type="ECO:0000256" key="3">
    <source>
        <dbReference type="ARBA" id="ARBA00006597"/>
    </source>
</evidence>
<dbReference type="Pfam" id="PF02467">
    <property type="entry name" value="Whib"/>
    <property type="match status" value="1"/>
</dbReference>
<dbReference type="GO" id="GO:0005737">
    <property type="term" value="C:cytoplasm"/>
    <property type="evidence" value="ECO:0007669"/>
    <property type="project" value="UniProtKB-SubCell"/>
</dbReference>
<evidence type="ECO:0000256" key="6">
    <source>
        <dbReference type="ARBA" id="ARBA00023004"/>
    </source>
</evidence>
<gene>
    <name evidence="13" type="ORF">G3I50_06495</name>
</gene>
<comment type="caution">
    <text evidence="13">The sequence shown here is derived from an EMBL/GenBank/DDBJ whole genome shotgun (WGS) entry which is preliminary data.</text>
</comment>
<dbReference type="GO" id="GO:0046872">
    <property type="term" value="F:metal ion binding"/>
    <property type="evidence" value="ECO:0007669"/>
    <property type="project" value="UniProtKB-KW"/>
</dbReference>
<keyword evidence="5" id="KW-0479">Metal-binding</keyword>
<accession>A0A7K3RSQ9</accession>
<name>A0A7K3RSQ9_9ACTN</name>
<dbReference type="Proteomes" id="UP000469670">
    <property type="component" value="Unassembled WGS sequence"/>
</dbReference>
<evidence type="ECO:0000313" key="14">
    <source>
        <dbReference type="Proteomes" id="UP000469670"/>
    </source>
</evidence>
<evidence type="ECO:0000256" key="4">
    <source>
        <dbReference type="ARBA" id="ARBA00022485"/>
    </source>
</evidence>
<dbReference type="GO" id="GO:0045454">
    <property type="term" value="P:cell redox homeostasis"/>
    <property type="evidence" value="ECO:0007669"/>
    <property type="project" value="TreeGrafter"/>
</dbReference>
<dbReference type="InterPro" id="IPR034768">
    <property type="entry name" value="4FE4S_WBL"/>
</dbReference>
<keyword evidence="6" id="KW-0408">Iron</keyword>
<evidence type="ECO:0000259" key="12">
    <source>
        <dbReference type="PROSITE" id="PS51674"/>
    </source>
</evidence>
<dbReference type="GO" id="GO:0047134">
    <property type="term" value="F:protein-disulfide reductase [NAD(P)H] activity"/>
    <property type="evidence" value="ECO:0007669"/>
    <property type="project" value="TreeGrafter"/>
</dbReference>
<keyword evidence="9" id="KW-0238">DNA-binding</keyword>
<evidence type="ECO:0000256" key="9">
    <source>
        <dbReference type="ARBA" id="ARBA00023125"/>
    </source>
</evidence>
<dbReference type="RefSeq" id="WP_164200549.1">
    <property type="nucleotide sequence ID" value="NZ_JAAGMP010000314.1"/>
</dbReference>
<protein>
    <recommendedName>
        <fullName evidence="12">4Fe-4S Wbl-type domain-containing protein</fullName>
    </recommendedName>
</protein>
<dbReference type="EMBL" id="JAAGMP010000314">
    <property type="protein sequence ID" value="NEC17912.1"/>
    <property type="molecule type" value="Genomic_DNA"/>
</dbReference>
<feature type="domain" description="4Fe-4S Wbl-type" evidence="12">
    <location>
        <begin position="26"/>
        <end position="88"/>
    </location>
</feature>
<organism evidence="13 14">
    <name type="scientific">Streptomyces parvus</name>
    <dbReference type="NCBI Taxonomy" id="66428"/>
    <lineage>
        <taxon>Bacteria</taxon>
        <taxon>Bacillati</taxon>
        <taxon>Actinomycetota</taxon>
        <taxon>Actinomycetes</taxon>
        <taxon>Kitasatosporales</taxon>
        <taxon>Streptomycetaceae</taxon>
        <taxon>Streptomyces</taxon>
    </lineage>
</organism>
<evidence type="ECO:0000256" key="11">
    <source>
        <dbReference type="ARBA" id="ARBA00023163"/>
    </source>
</evidence>
<dbReference type="GO" id="GO:0003677">
    <property type="term" value="F:DNA binding"/>
    <property type="evidence" value="ECO:0007669"/>
    <property type="project" value="UniProtKB-KW"/>
</dbReference>
<dbReference type="GO" id="GO:0051539">
    <property type="term" value="F:4 iron, 4 sulfur cluster binding"/>
    <property type="evidence" value="ECO:0007669"/>
    <property type="project" value="UniProtKB-KW"/>
</dbReference>
<keyword evidence="7" id="KW-0411">Iron-sulfur</keyword>
<evidence type="ECO:0000256" key="5">
    <source>
        <dbReference type="ARBA" id="ARBA00022723"/>
    </source>
</evidence>
<reference evidence="13 14" key="1">
    <citation type="submission" date="2020-01" db="EMBL/GenBank/DDBJ databases">
        <title>Insect and environment-associated Actinomycetes.</title>
        <authorList>
            <person name="Currrie C."/>
            <person name="Chevrette M."/>
            <person name="Carlson C."/>
            <person name="Stubbendieck R."/>
            <person name="Wendt-Pienkowski E."/>
        </authorList>
    </citation>
    <scope>NUCLEOTIDE SEQUENCE [LARGE SCALE GENOMIC DNA]</scope>
    <source>
        <strain evidence="13 14">SID7590</strain>
    </source>
</reference>
<proteinExistence type="inferred from homology"/>
<keyword evidence="11" id="KW-0804">Transcription</keyword>
<evidence type="ECO:0000256" key="8">
    <source>
        <dbReference type="ARBA" id="ARBA00023015"/>
    </source>
</evidence>
<dbReference type="AlphaFoldDB" id="A0A7K3RSQ9"/>
<evidence type="ECO:0000256" key="1">
    <source>
        <dbReference type="ARBA" id="ARBA00001966"/>
    </source>
</evidence>
<dbReference type="InterPro" id="IPR003482">
    <property type="entry name" value="Whib"/>
</dbReference>
<keyword evidence="8" id="KW-0805">Transcription regulation</keyword>
<sequence length="221" mass="24379">MTILNIGSRRDTTMAAPPPDWKVNARCRAEDVDAEDFFTTGKAGQKRAREACVQCPVIVECLRQTRAFDDGTYRWGIGGGLDGLQRRALELEEWLGNRPNLEMARLLVSPVWLGRLVRLRSSCGSLDGMVRALRGDGLMVDVVTVRVAVWWSGGQAPRVAWRGDTRSMRAVVGGELLEDVLRLRSRGARYADIAGWMGVPRDPGMRALKDVLAGLEAEEAS</sequence>
<evidence type="ECO:0000256" key="7">
    <source>
        <dbReference type="ARBA" id="ARBA00023014"/>
    </source>
</evidence>
<keyword evidence="10" id="KW-1015">Disulfide bond</keyword>
<dbReference type="PANTHER" id="PTHR38839">
    <property type="entry name" value="TRANSCRIPTIONAL REGULATOR WHID-RELATED"/>
    <property type="match status" value="1"/>
</dbReference>